<dbReference type="AlphaFoldDB" id="A0A0B0MDQ2"/>
<dbReference type="EMBL" id="JRRC01042258">
    <property type="protein sequence ID" value="KHF98521.1"/>
    <property type="molecule type" value="Genomic_DNA"/>
</dbReference>
<evidence type="ECO:0000313" key="2">
    <source>
        <dbReference type="Proteomes" id="UP000032142"/>
    </source>
</evidence>
<reference evidence="2" key="1">
    <citation type="submission" date="2014-09" db="EMBL/GenBank/DDBJ databases">
        <authorList>
            <person name="Mudge J."/>
            <person name="Ramaraj T."/>
            <person name="Lindquist I.E."/>
            <person name="Bharti A.K."/>
            <person name="Sundararajan A."/>
            <person name="Cameron C.T."/>
            <person name="Woodward J.E."/>
            <person name="May G.D."/>
            <person name="Brubaker C."/>
            <person name="Broadhvest J."/>
            <person name="Wilkins T.A."/>
        </authorList>
    </citation>
    <scope>NUCLEOTIDE SEQUENCE</scope>
    <source>
        <strain evidence="2">cv. AKA8401</strain>
    </source>
</reference>
<dbReference type="Proteomes" id="UP000032142">
    <property type="component" value="Unassembled WGS sequence"/>
</dbReference>
<gene>
    <name evidence="1" type="ORF">F383_37833</name>
</gene>
<keyword evidence="2" id="KW-1185">Reference proteome</keyword>
<proteinExistence type="predicted"/>
<sequence length="30" mass="3492">MWEINMAWTFSHGRVTRPCPLTGLKHDLHG</sequence>
<protein>
    <submittedName>
        <fullName evidence="1">Uncharacterized protein</fullName>
    </submittedName>
</protein>
<accession>A0A0B0MDQ2</accession>
<name>A0A0B0MDQ2_GOSAR</name>
<organism evidence="1 2">
    <name type="scientific">Gossypium arboreum</name>
    <name type="common">Tree cotton</name>
    <name type="synonym">Gossypium nanking</name>
    <dbReference type="NCBI Taxonomy" id="29729"/>
    <lineage>
        <taxon>Eukaryota</taxon>
        <taxon>Viridiplantae</taxon>
        <taxon>Streptophyta</taxon>
        <taxon>Embryophyta</taxon>
        <taxon>Tracheophyta</taxon>
        <taxon>Spermatophyta</taxon>
        <taxon>Magnoliopsida</taxon>
        <taxon>eudicotyledons</taxon>
        <taxon>Gunneridae</taxon>
        <taxon>Pentapetalae</taxon>
        <taxon>rosids</taxon>
        <taxon>malvids</taxon>
        <taxon>Malvales</taxon>
        <taxon>Malvaceae</taxon>
        <taxon>Malvoideae</taxon>
        <taxon>Gossypium</taxon>
    </lineage>
</organism>
<evidence type="ECO:0000313" key="1">
    <source>
        <dbReference type="EMBL" id="KHF98521.1"/>
    </source>
</evidence>
<comment type="caution">
    <text evidence="1">The sequence shown here is derived from an EMBL/GenBank/DDBJ whole genome shotgun (WGS) entry which is preliminary data.</text>
</comment>